<feature type="domain" description="NfeD integral membrane" evidence="9">
    <location>
        <begin position="544"/>
        <end position="669"/>
    </location>
</feature>
<dbReference type="Pfam" id="PF24961">
    <property type="entry name" value="NfeD_membrane"/>
    <property type="match status" value="1"/>
</dbReference>
<feature type="transmembrane region" description="Helical" evidence="6">
    <location>
        <begin position="594"/>
        <end position="611"/>
    </location>
</feature>
<dbReference type="InterPro" id="IPR002810">
    <property type="entry name" value="NfeD-like_C"/>
</dbReference>
<evidence type="ECO:0000256" key="6">
    <source>
        <dbReference type="SAM" id="Phobius"/>
    </source>
</evidence>
<gene>
    <name evidence="10" type="ORF">Pla52o_36490</name>
</gene>
<organism evidence="10 11">
    <name type="scientific">Novipirellula galeiformis</name>
    <dbReference type="NCBI Taxonomy" id="2528004"/>
    <lineage>
        <taxon>Bacteria</taxon>
        <taxon>Pseudomonadati</taxon>
        <taxon>Planctomycetota</taxon>
        <taxon>Planctomycetia</taxon>
        <taxon>Pirellulales</taxon>
        <taxon>Pirellulaceae</taxon>
        <taxon>Novipirellula</taxon>
    </lineage>
</organism>
<dbReference type="InterPro" id="IPR052165">
    <property type="entry name" value="Membrane_assoc_protease"/>
</dbReference>
<dbReference type="InterPro" id="IPR056739">
    <property type="entry name" value="NfeD_membrane"/>
</dbReference>
<evidence type="ECO:0000256" key="5">
    <source>
        <dbReference type="SAM" id="MobiDB-lite"/>
    </source>
</evidence>
<dbReference type="Gene3D" id="2.40.50.140">
    <property type="entry name" value="Nucleic acid-binding proteins"/>
    <property type="match status" value="1"/>
</dbReference>
<keyword evidence="2 6" id="KW-0812">Transmembrane</keyword>
<feature type="transmembrane region" description="Helical" evidence="6">
    <location>
        <begin position="538"/>
        <end position="556"/>
    </location>
</feature>
<evidence type="ECO:0000259" key="8">
    <source>
        <dbReference type="Pfam" id="PF01957"/>
    </source>
</evidence>
<keyword evidence="4 6" id="KW-0472">Membrane</keyword>
<dbReference type="PANTHER" id="PTHR33507:SF3">
    <property type="entry name" value="INNER MEMBRANE PROTEIN YBBJ"/>
    <property type="match status" value="1"/>
</dbReference>
<feature type="region of interest" description="Disordered" evidence="5">
    <location>
        <begin position="45"/>
        <end position="74"/>
    </location>
</feature>
<dbReference type="InterPro" id="IPR012340">
    <property type="entry name" value="NA-bd_OB-fold"/>
</dbReference>
<feature type="transmembrane region" description="Helical" evidence="6">
    <location>
        <begin position="651"/>
        <end position="673"/>
    </location>
</feature>
<proteinExistence type="predicted"/>
<evidence type="ECO:0000259" key="9">
    <source>
        <dbReference type="Pfam" id="PF24961"/>
    </source>
</evidence>
<protein>
    <submittedName>
        <fullName evidence="10">Uncharacterized protein</fullName>
    </submittedName>
</protein>
<name>A0A5C6C9Q6_9BACT</name>
<dbReference type="InterPro" id="IPR029045">
    <property type="entry name" value="ClpP/crotonase-like_dom_sf"/>
</dbReference>
<evidence type="ECO:0000256" key="2">
    <source>
        <dbReference type="ARBA" id="ARBA00022692"/>
    </source>
</evidence>
<evidence type="ECO:0000313" key="10">
    <source>
        <dbReference type="EMBL" id="TWU21463.1"/>
    </source>
</evidence>
<comment type="subcellular location">
    <subcellularLocation>
        <location evidence="1">Membrane</location>
        <topology evidence="1">Multi-pass membrane protein</topology>
    </subcellularLocation>
</comment>
<evidence type="ECO:0000256" key="4">
    <source>
        <dbReference type="ARBA" id="ARBA00023136"/>
    </source>
</evidence>
<keyword evidence="7" id="KW-0732">Signal</keyword>
<dbReference type="GO" id="GO:0005886">
    <property type="term" value="C:plasma membrane"/>
    <property type="evidence" value="ECO:0007669"/>
    <property type="project" value="TreeGrafter"/>
</dbReference>
<keyword evidence="11" id="KW-1185">Reference proteome</keyword>
<dbReference type="Gene3D" id="3.90.226.10">
    <property type="entry name" value="2-enoyl-CoA Hydratase, Chain A, domain 1"/>
    <property type="match status" value="1"/>
</dbReference>
<feature type="signal peptide" evidence="7">
    <location>
        <begin position="1"/>
        <end position="41"/>
    </location>
</feature>
<feature type="domain" description="NfeD-like C-terminal" evidence="8">
    <location>
        <begin position="704"/>
        <end position="756"/>
    </location>
</feature>
<evidence type="ECO:0000256" key="7">
    <source>
        <dbReference type="SAM" id="SignalP"/>
    </source>
</evidence>
<feature type="compositionally biased region" description="Low complexity" evidence="5">
    <location>
        <begin position="45"/>
        <end position="57"/>
    </location>
</feature>
<keyword evidence="3 6" id="KW-1133">Transmembrane helix</keyword>
<evidence type="ECO:0000256" key="1">
    <source>
        <dbReference type="ARBA" id="ARBA00004141"/>
    </source>
</evidence>
<dbReference type="Pfam" id="PF01957">
    <property type="entry name" value="NfeD"/>
    <property type="match status" value="1"/>
</dbReference>
<feature type="chain" id="PRO_5023036455" evidence="7">
    <location>
        <begin position="42"/>
        <end position="760"/>
    </location>
</feature>
<comment type="caution">
    <text evidence="10">The sequence shown here is derived from an EMBL/GenBank/DDBJ whole genome shotgun (WGS) entry which is preliminary data.</text>
</comment>
<sequence precursor="true">MKAATAACGQATSTNAMVCRSVMAFLFALTVAVATSPETFAATASPATAEPAAQGGAPQDGGDGADADPGKVGYTIEMPEPLTAADTTRILAQLQRLAESSTDGARVTVVMRYAASEEGEDVASRGNTSFEDALRLARAMTGPELRRVRVVAWVQGTVQGHSVLPILASDLLLVSAGGVIADASQNETSADETIEVSYRSIAARRGVFPAEVVQALVDPGAELARVSKVDGSEVFAVGETLATLRSSGQVTSESIWSTSESPLRIDAKELRAARIASGIVNSNDQASELLDLAALNPLDAQLTLGEPVGVLMELIGSINSGRSRRWQSNLTATLESGEINTWVISIDSSGGSLSQSATLAGWFAQPQPPLQTVAGYIQGEARGDAALIAIACRPLLMNPNGKLGGPGGEAIDASMVIRNDELIEQIARSTKRPAALIRGLLDPELEVYRYTNRKTGRIRYATESDLLRGAGDVDSERERWQRGERIELAAGLTTAQAIALGLADGESPSLTDVSRRVGLSEIPPPLTDRKMVRFVEKLGRSHALAFLLLFIGFAALSTEANAPGLGIPGFVAVICFAMYFWIKFLAGTAEWLELLAFSLGLICIAIEVFVVPGFGVFGIGGIGLTVLGIVLMSQTFIVPRNVYQLEVLTQSIWTALFAGFGLIGGFIAFRMLMPHVPLLGGLTMEPPDSAAVNEAEKLADFSHLQGQTGVATTPLRPAGKARFGDQIVQVVSDGTTISSGEPVRVCEVRGTRVVVEAFES</sequence>
<dbReference type="EMBL" id="SJPT01000006">
    <property type="protein sequence ID" value="TWU21463.1"/>
    <property type="molecule type" value="Genomic_DNA"/>
</dbReference>
<dbReference type="SUPFAM" id="SSF52096">
    <property type="entry name" value="ClpP/crotonase"/>
    <property type="match status" value="1"/>
</dbReference>
<feature type="transmembrane region" description="Helical" evidence="6">
    <location>
        <begin position="562"/>
        <end position="582"/>
    </location>
</feature>
<dbReference type="Proteomes" id="UP000316304">
    <property type="component" value="Unassembled WGS sequence"/>
</dbReference>
<dbReference type="RefSeq" id="WP_146595803.1">
    <property type="nucleotide sequence ID" value="NZ_SJPT01000006.1"/>
</dbReference>
<evidence type="ECO:0000256" key="3">
    <source>
        <dbReference type="ARBA" id="ARBA00022989"/>
    </source>
</evidence>
<feature type="transmembrane region" description="Helical" evidence="6">
    <location>
        <begin position="617"/>
        <end position="639"/>
    </location>
</feature>
<dbReference type="AlphaFoldDB" id="A0A5C6C9Q6"/>
<accession>A0A5C6C9Q6</accession>
<evidence type="ECO:0000313" key="11">
    <source>
        <dbReference type="Proteomes" id="UP000316304"/>
    </source>
</evidence>
<dbReference type="OrthoDB" id="284354at2"/>
<dbReference type="PANTHER" id="PTHR33507">
    <property type="entry name" value="INNER MEMBRANE PROTEIN YBBJ"/>
    <property type="match status" value="1"/>
</dbReference>
<reference evidence="10 11" key="1">
    <citation type="submission" date="2019-02" db="EMBL/GenBank/DDBJ databases">
        <title>Deep-cultivation of Planctomycetes and their phenomic and genomic characterization uncovers novel biology.</title>
        <authorList>
            <person name="Wiegand S."/>
            <person name="Jogler M."/>
            <person name="Boedeker C."/>
            <person name="Pinto D."/>
            <person name="Vollmers J."/>
            <person name="Rivas-Marin E."/>
            <person name="Kohn T."/>
            <person name="Peeters S.H."/>
            <person name="Heuer A."/>
            <person name="Rast P."/>
            <person name="Oberbeckmann S."/>
            <person name="Bunk B."/>
            <person name="Jeske O."/>
            <person name="Meyerdierks A."/>
            <person name="Storesund J.E."/>
            <person name="Kallscheuer N."/>
            <person name="Luecker S."/>
            <person name="Lage O.M."/>
            <person name="Pohl T."/>
            <person name="Merkel B.J."/>
            <person name="Hornburger P."/>
            <person name="Mueller R.-W."/>
            <person name="Bruemmer F."/>
            <person name="Labrenz M."/>
            <person name="Spormann A.M."/>
            <person name="Op Den Camp H."/>
            <person name="Overmann J."/>
            <person name="Amann R."/>
            <person name="Jetten M.S.M."/>
            <person name="Mascher T."/>
            <person name="Medema M.H."/>
            <person name="Devos D.P."/>
            <person name="Kaster A.-K."/>
            <person name="Ovreas L."/>
            <person name="Rohde M."/>
            <person name="Galperin M.Y."/>
            <person name="Jogler C."/>
        </authorList>
    </citation>
    <scope>NUCLEOTIDE SEQUENCE [LARGE SCALE GENOMIC DNA]</scope>
    <source>
        <strain evidence="10 11">Pla52o</strain>
    </source>
</reference>